<keyword evidence="2" id="KW-0687">Ribonucleoprotein</keyword>
<organism evidence="2 3">
    <name type="scientific">Desulfosporosinus hippei DSM 8344</name>
    <dbReference type="NCBI Taxonomy" id="1121419"/>
    <lineage>
        <taxon>Bacteria</taxon>
        <taxon>Bacillati</taxon>
        <taxon>Bacillota</taxon>
        <taxon>Clostridia</taxon>
        <taxon>Eubacteriales</taxon>
        <taxon>Desulfitobacteriaceae</taxon>
        <taxon>Desulfosporosinus</taxon>
    </lineage>
</organism>
<evidence type="ECO:0000313" key="3">
    <source>
        <dbReference type="Proteomes" id="UP000198656"/>
    </source>
</evidence>
<dbReference type="Proteomes" id="UP000198656">
    <property type="component" value="Unassembled WGS sequence"/>
</dbReference>
<feature type="domain" description="Ribosomal protein eL8/eL30/eS12/Gadd45" evidence="1">
    <location>
        <begin position="19"/>
        <end position="95"/>
    </location>
</feature>
<protein>
    <submittedName>
        <fullName evidence="2">Large subunit ribosomal protein L7A</fullName>
    </submittedName>
</protein>
<dbReference type="Pfam" id="PF01248">
    <property type="entry name" value="Ribosomal_L7Ae"/>
    <property type="match status" value="1"/>
</dbReference>
<keyword evidence="2" id="KW-0689">Ribosomal protein</keyword>
<dbReference type="AlphaFoldDB" id="A0A1G8DJB4"/>
<proteinExistence type="predicted"/>
<dbReference type="SUPFAM" id="SSF55315">
    <property type="entry name" value="L30e-like"/>
    <property type="match status" value="1"/>
</dbReference>
<evidence type="ECO:0000259" key="1">
    <source>
        <dbReference type="Pfam" id="PF01248"/>
    </source>
</evidence>
<dbReference type="InterPro" id="IPR029064">
    <property type="entry name" value="Ribosomal_eL30-like_sf"/>
</dbReference>
<sequence length="97" mass="10990">MLNYYSVIKGESILVLDETFKHAKQKTVGLKQTQRALEKGRVRRVYMAKDAENHVRRPVIEWCDSHNVELVEVPTMKELGKACGIEVGTAIAAILHE</sequence>
<dbReference type="GO" id="GO:0005840">
    <property type="term" value="C:ribosome"/>
    <property type="evidence" value="ECO:0007669"/>
    <property type="project" value="UniProtKB-KW"/>
</dbReference>
<evidence type="ECO:0000313" key="2">
    <source>
        <dbReference type="EMBL" id="SDH57742.1"/>
    </source>
</evidence>
<dbReference type="STRING" id="1121419.SAMN05443529_11556"/>
<accession>A0A1G8DJB4</accession>
<reference evidence="3" key="1">
    <citation type="submission" date="2016-10" db="EMBL/GenBank/DDBJ databases">
        <authorList>
            <person name="Varghese N."/>
            <person name="Submissions S."/>
        </authorList>
    </citation>
    <scope>NUCLEOTIDE SEQUENCE [LARGE SCALE GENOMIC DNA]</scope>
    <source>
        <strain evidence="3">DSM 8344</strain>
    </source>
</reference>
<dbReference type="Gene3D" id="3.30.1330.30">
    <property type="match status" value="1"/>
</dbReference>
<dbReference type="InterPro" id="IPR004038">
    <property type="entry name" value="Ribosomal_eL8/eL30/eS12/Gad45"/>
</dbReference>
<dbReference type="PRINTS" id="PR00884">
    <property type="entry name" value="RIBOSOMALHS6"/>
</dbReference>
<gene>
    <name evidence="2" type="ORF">SAMN05443529_11556</name>
</gene>
<dbReference type="EMBL" id="FNCP01000015">
    <property type="protein sequence ID" value="SDH57742.1"/>
    <property type="molecule type" value="Genomic_DNA"/>
</dbReference>
<keyword evidence="3" id="KW-1185">Reference proteome</keyword>
<name>A0A1G8DJB4_9FIRM</name>